<dbReference type="Proteomes" id="UP001175228">
    <property type="component" value="Unassembled WGS sequence"/>
</dbReference>
<dbReference type="AlphaFoldDB" id="A0AA39Q7I7"/>
<feature type="chain" id="PRO_5041435297" description="CNH domain-containing protein" evidence="1">
    <location>
        <begin position="17"/>
        <end position="195"/>
    </location>
</feature>
<organism evidence="2 3">
    <name type="scientific">Armillaria luteobubalina</name>
    <dbReference type="NCBI Taxonomy" id="153913"/>
    <lineage>
        <taxon>Eukaryota</taxon>
        <taxon>Fungi</taxon>
        <taxon>Dikarya</taxon>
        <taxon>Basidiomycota</taxon>
        <taxon>Agaricomycotina</taxon>
        <taxon>Agaricomycetes</taxon>
        <taxon>Agaricomycetidae</taxon>
        <taxon>Agaricales</taxon>
        <taxon>Marasmiineae</taxon>
        <taxon>Physalacriaceae</taxon>
        <taxon>Armillaria</taxon>
    </lineage>
</organism>
<accession>A0AA39Q7I7</accession>
<keyword evidence="1" id="KW-0732">Signal</keyword>
<evidence type="ECO:0000313" key="2">
    <source>
        <dbReference type="EMBL" id="KAK0496594.1"/>
    </source>
</evidence>
<name>A0AA39Q7I7_9AGAR</name>
<evidence type="ECO:0000256" key="1">
    <source>
        <dbReference type="SAM" id="SignalP"/>
    </source>
</evidence>
<evidence type="ECO:0008006" key="4">
    <source>
        <dbReference type="Google" id="ProtNLM"/>
    </source>
</evidence>
<comment type="caution">
    <text evidence="2">The sequence shown here is derived from an EMBL/GenBank/DDBJ whole genome shotgun (WGS) entry which is preliminary data.</text>
</comment>
<dbReference type="Gene3D" id="2.130.10.10">
    <property type="entry name" value="YVTN repeat-like/Quinoprotein amine dehydrogenase"/>
    <property type="match status" value="1"/>
</dbReference>
<protein>
    <recommendedName>
        <fullName evidence="4">CNH domain-containing protein</fullName>
    </recommendedName>
</protein>
<feature type="signal peptide" evidence="1">
    <location>
        <begin position="1"/>
        <end position="16"/>
    </location>
</feature>
<dbReference type="InterPro" id="IPR015943">
    <property type="entry name" value="WD40/YVTN_repeat-like_dom_sf"/>
</dbReference>
<reference evidence="2" key="1">
    <citation type="submission" date="2023-06" db="EMBL/GenBank/DDBJ databases">
        <authorList>
            <consortium name="Lawrence Berkeley National Laboratory"/>
            <person name="Ahrendt S."/>
            <person name="Sahu N."/>
            <person name="Indic B."/>
            <person name="Wong-Bajracharya J."/>
            <person name="Merenyi Z."/>
            <person name="Ke H.-M."/>
            <person name="Monk M."/>
            <person name="Kocsube S."/>
            <person name="Drula E."/>
            <person name="Lipzen A."/>
            <person name="Balint B."/>
            <person name="Henrissat B."/>
            <person name="Andreopoulos B."/>
            <person name="Martin F.M."/>
            <person name="Harder C.B."/>
            <person name="Rigling D."/>
            <person name="Ford K.L."/>
            <person name="Foster G.D."/>
            <person name="Pangilinan J."/>
            <person name="Papanicolaou A."/>
            <person name="Barry K."/>
            <person name="LaButti K."/>
            <person name="Viragh M."/>
            <person name="Koriabine M."/>
            <person name="Yan M."/>
            <person name="Riley R."/>
            <person name="Champramary S."/>
            <person name="Plett K.L."/>
            <person name="Tsai I.J."/>
            <person name="Slot J."/>
            <person name="Sipos G."/>
            <person name="Plett J."/>
            <person name="Nagy L.G."/>
            <person name="Grigoriev I.V."/>
        </authorList>
    </citation>
    <scope>NUCLEOTIDE SEQUENCE</scope>
    <source>
        <strain evidence="2">HWK02</strain>
    </source>
</reference>
<keyword evidence="3" id="KW-1185">Reference proteome</keyword>
<gene>
    <name evidence="2" type="ORF">EDD18DRAFT_1389041</name>
</gene>
<proteinExistence type="predicted"/>
<sequence>MGIYIALLVLKTMVLPRNDSEGDSHLETNIQLVENLMPISPGDDENQFVELATYLIISEDDPFNNEESSKKIWTKSHGYKGEILMVSCCRSQTEREQNLKLDEQLSLSEQSPSLRPAGFFTDILVDPSGQSAVVSCYQGRLKVLMLEDGVYIKDVDLLDRDLTVGTFTSGAVFAMNIRSRKPASRAPNTKDVAGF</sequence>
<dbReference type="EMBL" id="JAUEPU010000015">
    <property type="protein sequence ID" value="KAK0496594.1"/>
    <property type="molecule type" value="Genomic_DNA"/>
</dbReference>
<evidence type="ECO:0000313" key="3">
    <source>
        <dbReference type="Proteomes" id="UP001175228"/>
    </source>
</evidence>